<dbReference type="EMBL" id="JBHRTF010000004">
    <property type="protein sequence ID" value="MFC3116185.1"/>
    <property type="molecule type" value="Genomic_DNA"/>
</dbReference>
<evidence type="ECO:0000259" key="2">
    <source>
        <dbReference type="PROSITE" id="PS51740"/>
    </source>
</evidence>
<dbReference type="SUPFAM" id="SSF89447">
    <property type="entry name" value="AbrB/MazE/MraZ-like"/>
    <property type="match status" value="1"/>
</dbReference>
<accession>A0ABV7FG25</accession>
<dbReference type="GO" id="GO:0003677">
    <property type="term" value="F:DNA binding"/>
    <property type="evidence" value="ECO:0007669"/>
    <property type="project" value="UniProtKB-KW"/>
</dbReference>
<evidence type="ECO:0000256" key="1">
    <source>
        <dbReference type="PROSITE-ProRule" id="PRU01076"/>
    </source>
</evidence>
<dbReference type="InterPro" id="IPR037914">
    <property type="entry name" value="SpoVT-AbrB_sf"/>
</dbReference>
<sequence length="84" mass="9348">MLTQIRKIGNSAGAIIPSSLLKELKLREGDSVDLSVVDNYIVIKPTNTKPKYTLDELLNKCNPNAPKNKELDAWEKIKPTGNEI</sequence>
<comment type="caution">
    <text evidence="3">The sequence shown here is derived from an EMBL/GenBank/DDBJ whole genome shotgun (WGS) entry which is preliminary data.</text>
</comment>
<dbReference type="Pfam" id="PF04014">
    <property type="entry name" value="MazE_antitoxin"/>
    <property type="match status" value="1"/>
</dbReference>
<dbReference type="InterPro" id="IPR039052">
    <property type="entry name" value="Antitox_PemI-like"/>
</dbReference>
<protein>
    <submittedName>
        <fullName evidence="3">AbrB/MazE/SpoVT family DNA-binding domain-containing protein</fullName>
    </submittedName>
</protein>
<dbReference type="SMART" id="SM00966">
    <property type="entry name" value="SpoVT_AbrB"/>
    <property type="match status" value="1"/>
</dbReference>
<reference evidence="4" key="1">
    <citation type="journal article" date="2019" name="Int. J. Syst. Evol. Microbiol.">
        <title>The Global Catalogue of Microorganisms (GCM) 10K type strain sequencing project: providing services to taxonomists for standard genome sequencing and annotation.</title>
        <authorList>
            <consortium name="The Broad Institute Genomics Platform"/>
            <consortium name="The Broad Institute Genome Sequencing Center for Infectious Disease"/>
            <person name="Wu L."/>
            <person name="Ma J."/>
        </authorList>
    </citation>
    <scope>NUCLEOTIDE SEQUENCE [LARGE SCALE GENOMIC DNA]</scope>
    <source>
        <strain evidence="4">KCTC 52237</strain>
    </source>
</reference>
<dbReference type="RefSeq" id="WP_378119208.1">
    <property type="nucleotide sequence ID" value="NZ_JBHRTF010000004.1"/>
</dbReference>
<keyword evidence="1 3" id="KW-0238">DNA-binding</keyword>
<dbReference type="Gene3D" id="2.10.260.10">
    <property type="match status" value="1"/>
</dbReference>
<evidence type="ECO:0000313" key="4">
    <source>
        <dbReference type="Proteomes" id="UP001595555"/>
    </source>
</evidence>
<dbReference type="Proteomes" id="UP001595555">
    <property type="component" value="Unassembled WGS sequence"/>
</dbReference>
<organism evidence="3 4">
    <name type="scientific">Cellvibrio fontiphilus</name>
    <dbReference type="NCBI Taxonomy" id="1815559"/>
    <lineage>
        <taxon>Bacteria</taxon>
        <taxon>Pseudomonadati</taxon>
        <taxon>Pseudomonadota</taxon>
        <taxon>Gammaproteobacteria</taxon>
        <taxon>Cellvibrionales</taxon>
        <taxon>Cellvibrionaceae</taxon>
        <taxon>Cellvibrio</taxon>
    </lineage>
</organism>
<dbReference type="InterPro" id="IPR007159">
    <property type="entry name" value="SpoVT-AbrB_dom"/>
</dbReference>
<dbReference type="PANTHER" id="PTHR40516">
    <property type="entry name" value="ANTITOXIN CHPS-RELATED"/>
    <property type="match status" value="1"/>
</dbReference>
<dbReference type="PANTHER" id="PTHR40516:SF1">
    <property type="entry name" value="ANTITOXIN CHPS-RELATED"/>
    <property type="match status" value="1"/>
</dbReference>
<keyword evidence="4" id="KW-1185">Reference proteome</keyword>
<name>A0ABV7FG25_9GAMM</name>
<evidence type="ECO:0000313" key="3">
    <source>
        <dbReference type="EMBL" id="MFC3116185.1"/>
    </source>
</evidence>
<dbReference type="PROSITE" id="PS51740">
    <property type="entry name" value="SPOVT_ABRB"/>
    <property type="match status" value="1"/>
</dbReference>
<proteinExistence type="predicted"/>
<feature type="domain" description="SpoVT-AbrB" evidence="2">
    <location>
        <begin position="3"/>
        <end position="48"/>
    </location>
</feature>
<gene>
    <name evidence="3" type="ORF">ACFODX_11500</name>
</gene>